<dbReference type="SUPFAM" id="SSF50939">
    <property type="entry name" value="Sialidases"/>
    <property type="match status" value="1"/>
</dbReference>
<gene>
    <name evidence="2" type="ORF">J2S42_004551</name>
</gene>
<reference evidence="2 3" key="1">
    <citation type="submission" date="2023-07" db="EMBL/GenBank/DDBJ databases">
        <title>Sequencing the genomes of 1000 actinobacteria strains.</title>
        <authorList>
            <person name="Klenk H.-P."/>
        </authorList>
    </citation>
    <scope>NUCLEOTIDE SEQUENCE [LARGE SCALE GENOMIC DNA]</scope>
    <source>
        <strain evidence="2 3">DSM 44709</strain>
    </source>
</reference>
<organism evidence="2 3">
    <name type="scientific">Catenuloplanes indicus</name>
    <dbReference type="NCBI Taxonomy" id="137267"/>
    <lineage>
        <taxon>Bacteria</taxon>
        <taxon>Bacillati</taxon>
        <taxon>Actinomycetota</taxon>
        <taxon>Actinomycetes</taxon>
        <taxon>Micromonosporales</taxon>
        <taxon>Micromonosporaceae</taxon>
        <taxon>Catenuloplanes</taxon>
    </lineage>
</organism>
<evidence type="ECO:0000256" key="1">
    <source>
        <dbReference type="SAM" id="SignalP"/>
    </source>
</evidence>
<evidence type="ECO:0000313" key="3">
    <source>
        <dbReference type="Proteomes" id="UP001240236"/>
    </source>
</evidence>
<dbReference type="AlphaFoldDB" id="A0AAE3W2T4"/>
<dbReference type="Proteomes" id="UP001240236">
    <property type="component" value="Unassembled WGS sequence"/>
</dbReference>
<dbReference type="Gene3D" id="2.130.10.10">
    <property type="entry name" value="YVTN repeat-like/Quinoprotein amine dehydrogenase"/>
    <property type="match status" value="1"/>
</dbReference>
<dbReference type="EMBL" id="JAUSUZ010000001">
    <property type="protein sequence ID" value="MDQ0367882.1"/>
    <property type="molecule type" value="Genomic_DNA"/>
</dbReference>
<accession>A0AAE3W2T4</accession>
<dbReference type="InterPro" id="IPR036278">
    <property type="entry name" value="Sialidase_sf"/>
</dbReference>
<comment type="caution">
    <text evidence="2">The sequence shown here is derived from an EMBL/GenBank/DDBJ whole genome shotgun (WGS) entry which is preliminary data.</text>
</comment>
<feature type="chain" id="PRO_5042213297" description="Exo-alpha-sialidase" evidence="1">
    <location>
        <begin position="25"/>
        <end position="336"/>
    </location>
</feature>
<evidence type="ECO:0008006" key="4">
    <source>
        <dbReference type="Google" id="ProtNLM"/>
    </source>
</evidence>
<evidence type="ECO:0000313" key="2">
    <source>
        <dbReference type="EMBL" id="MDQ0367882.1"/>
    </source>
</evidence>
<feature type="signal peptide" evidence="1">
    <location>
        <begin position="1"/>
        <end position="24"/>
    </location>
</feature>
<sequence>MIASLLAVALLLTAAVLLHRPPSATEDQPPSTVRRATVAVPPGISGPSIQFVDRNAGYALFHGCEECPATMFGTVDGGVSWHRITHPATGRVALYGSPRALVLWWMSRDVWLMSTDRGANWTRIEPWLAPYRGARGLFQSGENGQVVFWRDGRPQRVPEPPPLPFVSAVATGADGRSWAVCRSRDGVLAVLSVDGGRSWTTTPVPQQGGWPVSFSVLISADGRDVWLVGTPGDPYAFPLIWTFVAGRWLPVSPSGRPPTVTAVVPVGGGALVVAGLGGIGAVRHGRYWPIPDWPARDLLTLLEDGTIVAQDGTSTWLGAGFDTARRWTRIDLNSAG</sequence>
<dbReference type="RefSeq" id="WP_307242213.1">
    <property type="nucleotide sequence ID" value="NZ_JAUSUZ010000001.1"/>
</dbReference>
<proteinExistence type="predicted"/>
<name>A0AAE3W2T4_9ACTN</name>
<dbReference type="InterPro" id="IPR015943">
    <property type="entry name" value="WD40/YVTN_repeat-like_dom_sf"/>
</dbReference>
<protein>
    <recommendedName>
        <fullName evidence="4">Exo-alpha-sialidase</fullName>
    </recommendedName>
</protein>
<keyword evidence="1" id="KW-0732">Signal</keyword>
<keyword evidence="3" id="KW-1185">Reference proteome</keyword>